<dbReference type="GO" id="GO:0015627">
    <property type="term" value="C:type II protein secretion system complex"/>
    <property type="evidence" value="ECO:0007669"/>
    <property type="project" value="TreeGrafter"/>
</dbReference>
<dbReference type="GO" id="GO:0015628">
    <property type="term" value="P:protein secretion by the type II secretion system"/>
    <property type="evidence" value="ECO:0007669"/>
    <property type="project" value="TreeGrafter"/>
</dbReference>
<feature type="compositionally biased region" description="Pro residues" evidence="1">
    <location>
        <begin position="149"/>
        <end position="166"/>
    </location>
</feature>
<gene>
    <name evidence="3" type="ORF">GCU60_12830</name>
</gene>
<dbReference type="AlphaFoldDB" id="A0A6L9W598"/>
<dbReference type="InterPro" id="IPR051675">
    <property type="entry name" value="Endo/Exo/Phosphatase_dom_1"/>
</dbReference>
<dbReference type="PANTHER" id="PTHR21180:SF32">
    <property type="entry name" value="ENDONUCLEASE_EXONUCLEASE_PHOSPHATASE FAMILY DOMAIN-CONTAINING PROTEIN 1"/>
    <property type="match status" value="1"/>
</dbReference>
<proteinExistence type="predicted"/>
<evidence type="ECO:0000313" key="4">
    <source>
        <dbReference type="Proteomes" id="UP000479241"/>
    </source>
</evidence>
<dbReference type="Gene3D" id="1.10.150.320">
    <property type="entry name" value="Photosystem II 12 kDa extrinsic protein"/>
    <property type="match status" value="1"/>
</dbReference>
<dbReference type="InterPro" id="IPR003583">
    <property type="entry name" value="Hlx-hairpin-Hlx_DNA-bd_motif"/>
</dbReference>
<accession>A0A6L9W598</accession>
<feature type="domain" description="Helix-hairpin-helix DNA-binding motif class 1" evidence="2">
    <location>
        <begin position="269"/>
        <end position="288"/>
    </location>
</feature>
<keyword evidence="3" id="KW-0238">DNA-binding</keyword>
<protein>
    <submittedName>
        <fullName evidence="3">ComEA family DNA-binding protein</fullName>
    </submittedName>
</protein>
<dbReference type="SUPFAM" id="SSF47781">
    <property type="entry name" value="RuvA domain 2-like"/>
    <property type="match status" value="1"/>
</dbReference>
<dbReference type="SMART" id="SM00278">
    <property type="entry name" value="HhH1"/>
    <property type="match status" value="2"/>
</dbReference>
<feature type="region of interest" description="Disordered" evidence="1">
    <location>
        <begin position="149"/>
        <end position="173"/>
    </location>
</feature>
<dbReference type="InterPro" id="IPR019554">
    <property type="entry name" value="Soluble_ligand-bd"/>
</dbReference>
<dbReference type="Pfam" id="PF12836">
    <property type="entry name" value="HHH_3"/>
    <property type="match status" value="1"/>
</dbReference>
<name>A0A6L9W598_9ACTN</name>
<dbReference type="InterPro" id="IPR010994">
    <property type="entry name" value="RuvA_2-like"/>
</dbReference>
<evidence type="ECO:0000256" key="1">
    <source>
        <dbReference type="SAM" id="MobiDB-lite"/>
    </source>
</evidence>
<feature type="region of interest" description="Disordered" evidence="1">
    <location>
        <begin position="61"/>
        <end position="112"/>
    </location>
</feature>
<dbReference type="Pfam" id="PF10531">
    <property type="entry name" value="SLBB"/>
    <property type="match status" value="1"/>
</dbReference>
<dbReference type="EMBL" id="JAAGWG010000018">
    <property type="protein sequence ID" value="NEK86631.1"/>
    <property type="molecule type" value="Genomic_DNA"/>
</dbReference>
<dbReference type="GO" id="GO:0003677">
    <property type="term" value="F:DNA binding"/>
    <property type="evidence" value="ECO:0007669"/>
    <property type="project" value="UniProtKB-KW"/>
</dbReference>
<dbReference type="PANTHER" id="PTHR21180">
    <property type="entry name" value="ENDONUCLEASE/EXONUCLEASE/PHOSPHATASE FAMILY DOMAIN-CONTAINING PROTEIN 1"/>
    <property type="match status" value="1"/>
</dbReference>
<sequence>MPPGALGRPQRPEPSTAWPDRPRDRVAVPSVGRVRLSSRRGDDADLIRARLRALLAEHTATPGGWVPEAEPTPRTEPEEVPVAGLTDAPGADGPEPDGALPPGLGRHRAPGTAVRWDTGRPGARALWMTAVLAVALLLGWTWLDRPTVEPAPAPEAAPSAPAPGPASPTVGEAAESTTTVVVSVVGQVARPGLVTLGAGARVADAVEAAGGLLPGADPASVNLAAPLSDGQQIAVGVPGAPGSAGSGAPAGGGPAAAGGPVDLNAAGVADLDALPGIGPVLAQRIVEHRARHGPFRSVEELDDVPGIGPAIAAELADLVTV</sequence>
<evidence type="ECO:0000259" key="2">
    <source>
        <dbReference type="SMART" id="SM00278"/>
    </source>
</evidence>
<dbReference type="Proteomes" id="UP000479241">
    <property type="component" value="Unassembled WGS sequence"/>
</dbReference>
<feature type="domain" description="Helix-hairpin-helix DNA-binding motif class 1" evidence="2">
    <location>
        <begin position="299"/>
        <end position="318"/>
    </location>
</feature>
<feature type="region of interest" description="Disordered" evidence="1">
    <location>
        <begin position="1"/>
        <end position="32"/>
    </location>
</feature>
<comment type="caution">
    <text evidence="3">The sequence shown here is derived from an EMBL/GenBank/DDBJ whole genome shotgun (WGS) entry which is preliminary data.</text>
</comment>
<reference evidence="3 4" key="1">
    <citation type="submission" date="2019-12" db="EMBL/GenBank/DDBJ databases">
        <title>the WGS of Blastococcus saxobsidens 67B17.</title>
        <authorList>
            <person name="Jiang Z."/>
        </authorList>
    </citation>
    <scope>NUCLEOTIDE SEQUENCE [LARGE SCALE GENOMIC DNA]</scope>
    <source>
        <strain evidence="3 4">67B17</strain>
    </source>
</reference>
<dbReference type="Gene3D" id="3.10.560.10">
    <property type="entry name" value="Outer membrane lipoprotein wza domain like"/>
    <property type="match status" value="1"/>
</dbReference>
<evidence type="ECO:0000313" key="3">
    <source>
        <dbReference type="EMBL" id="NEK86631.1"/>
    </source>
</evidence>
<organism evidence="3 4">
    <name type="scientific">Blastococcus saxobsidens</name>
    <dbReference type="NCBI Taxonomy" id="138336"/>
    <lineage>
        <taxon>Bacteria</taxon>
        <taxon>Bacillati</taxon>
        <taxon>Actinomycetota</taxon>
        <taxon>Actinomycetes</taxon>
        <taxon>Geodermatophilales</taxon>
        <taxon>Geodermatophilaceae</taxon>
        <taxon>Blastococcus</taxon>
    </lineage>
</organism>
<dbReference type="GO" id="GO:0006281">
    <property type="term" value="P:DNA repair"/>
    <property type="evidence" value="ECO:0007669"/>
    <property type="project" value="InterPro"/>
</dbReference>